<dbReference type="EMBL" id="JBBWWQ010000011">
    <property type="protein sequence ID" value="KAK8935861.1"/>
    <property type="molecule type" value="Genomic_DNA"/>
</dbReference>
<comment type="caution">
    <text evidence="2">The sequence shown here is derived from an EMBL/GenBank/DDBJ whole genome shotgun (WGS) entry which is preliminary data.</text>
</comment>
<dbReference type="GO" id="GO:0016616">
    <property type="term" value="F:oxidoreductase activity, acting on the CH-OH group of donors, NAD or NADP as acceptor"/>
    <property type="evidence" value="ECO:0007669"/>
    <property type="project" value="InterPro"/>
</dbReference>
<dbReference type="Gene3D" id="3.90.110.10">
    <property type="entry name" value="Lactate dehydrogenase/glycoside hydrolase, family 4, C-terminal"/>
    <property type="match status" value="1"/>
</dbReference>
<dbReference type="Proteomes" id="UP001418222">
    <property type="component" value="Unassembled WGS sequence"/>
</dbReference>
<proteinExistence type="predicted"/>
<sequence length="172" mass="19279">MHSPRKPHWDAAIRVLHYLKGCPGKGILYSKTGHLRVEAWTDTDYAGSVYDRRSTSGYCMFLGGNLVTWRSKKKSVVSRSSAEAEYKAMALGICELLWLRILLTNLKIPIENPMILYCDNKSAISIVRLGKNGVEEVLGLGSLSDFEKEGLENLKTELKDSIKKGIKFTVEN</sequence>
<feature type="domain" description="Lactate/malate dehydrogenase C-terminal" evidence="1">
    <location>
        <begin position="127"/>
        <end position="168"/>
    </location>
</feature>
<dbReference type="Pfam" id="PF02866">
    <property type="entry name" value="Ldh_1_C"/>
    <property type="match status" value="1"/>
</dbReference>
<dbReference type="SUPFAM" id="SSF56327">
    <property type="entry name" value="LDH C-terminal domain-like"/>
    <property type="match status" value="1"/>
</dbReference>
<dbReference type="AlphaFoldDB" id="A0AAP0BF26"/>
<name>A0AAP0BF26_9ASPA</name>
<protein>
    <recommendedName>
        <fullName evidence="1">Lactate/malate dehydrogenase C-terminal domain-containing protein</fullName>
    </recommendedName>
</protein>
<reference evidence="2 3" key="1">
    <citation type="journal article" date="2022" name="Nat. Plants">
        <title>Genomes of leafy and leafless Platanthera orchids illuminate the evolution of mycoheterotrophy.</title>
        <authorList>
            <person name="Li M.H."/>
            <person name="Liu K.W."/>
            <person name="Li Z."/>
            <person name="Lu H.C."/>
            <person name="Ye Q.L."/>
            <person name="Zhang D."/>
            <person name="Wang J.Y."/>
            <person name="Li Y.F."/>
            <person name="Zhong Z.M."/>
            <person name="Liu X."/>
            <person name="Yu X."/>
            <person name="Liu D.K."/>
            <person name="Tu X.D."/>
            <person name="Liu B."/>
            <person name="Hao Y."/>
            <person name="Liao X.Y."/>
            <person name="Jiang Y.T."/>
            <person name="Sun W.H."/>
            <person name="Chen J."/>
            <person name="Chen Y.Q."/>
            <person name="Ai Y."/>
            <person name="Zhai J.W."/>
            <person name="Wu S.S."/>
            <person name="Zhou Z."/>
            <person name="Hsiao Y.Y."/>
            <person name="Wu W.L."/>
            <person name="Chen Y.Y."/>
            <person name="Lin Y.F."/>
            <person name="Hsu J.L."/>
            <person name="Li C.Y."/>
            <person name="Wang Z.W."/>
            <person name="Zhao X."/>
            <person name="Zhong W.Y."/>
            <person name="Ma X.K."/>
            <person name="Ma L."/>
            <person name="Huang J."/>
            <person name="Chen G.Z."/>
            <person name="Huang M.Z."/>
            <person name="Huang L."/>
            <person name="Peng D.H."/>
            <person name="Luo Y.B."/>
            <person name="Zou S.Q."/>
            <person name="Chen S.P."/>
            <person name="Lan S."/>
            <person name="Tsai W.C."/>
            <person name="Van de Peer Y."/>
            <person name="Liu Z.J."/>
        </authorList>
    </citation>
    <scope>NUCLEOTIDE SEQUENCE [LARGE SCALE GENOMIC DNA]</scope>
    <source>
        <strain evidence="2">Lor287</strain>
    </source>
</reference>
<evidence type="ECO:0000313" key="3">
    <source>
        <dbReference type="Proteomes" id="UP001418222"/>
    </source>
</evidence>
<dbReference type="PANTHER" id="PTHR11439">
    <property type="entry name" value="GAG-POL-RELATED RETROTRANSPOSON"/>
    <property type="match status" value="1"/>
</dbReference>
<evidence type="ECO:0000259" key="1">
    <source>
        <dbReference type="Pfam" id="PF02866"/>
    </source>
</evidence>
<evidence type="ECO:0000313" key="2">
    <source>
        <dbReference type="EMBL" id="KAK8935861.1"/>
    </source>
</evidence>
<keyword evidence="3" id="KW-1185">Reference proteome</keyword>
<accession>A0AAP0BF26</accession>
<dbReference type="InterPro" id="IPR015955">
    <property type="entry name" value="Lactate_DH/Glyco_Ohase_4_C"/>
</dbReference>
<dbReference type="CDD" id="cd09272">
    <property type="entry name" value="RNase_HI_RT_Ty1"/>
    <property type="match status" value="1"/>
</dbReference>
<gene>
    <name evidence="2" type="ORF">KSP39_PZI014010</name>
</gene>
<dbReference type="PANTHER" id="PTHR11439:SF440">
    <property type="entry name" value="INTEGRASE CATALYTIC DOMAIN-CONTAINING PROTEIN"/>
    <property type="match status" value="1"/>
</dbReference>
<organism evidence="2 3">
    <name type="scientific">Platanthera zijinensis</name>
    <dbReference type="NCBI Taxonomy" id="2320716"/>
    <lineage>
        <taxon>Eukaryota</taxon>
        <taxon>Viridiplantae</taxon>
        <taxon>Streptophyta</taxon>
        <taxon>Embryophyta</taxon>
        <taxon>Tracheophyta</taxon>
        <taxon>Spermatophyta</taxon>
        <taxon>Magnoliopsida</taxon>
        <taxon>Liliopsida</taxon>
        <taxon>Asparagales</taxon>
        <taxon>Orchidaceae</taxon>
        <taxon>Orchidoideae</taxon>
        <taxon>Orchideae</taxon>
        <taxon>Orchidinae</taxon>
        <taxon>Platanthera</taxon>
    </lineage>
</organism>
<dbReference type="InterPro" id="IPR022383">
    <property type="entry name" value="Lactate/malate_DH_C"/>
</dbReference>